<evidence type="ECO:0000256" key="1">
    <source>
        <dbReference type="ARBA" id="ARBA00004123"/>
    </source>
</evidence>
<name>A0A8K0KCH1_LADFU</name>
<dbReference type="GO" id="GO:0003899">
    <property type="term" value="F:DNA-directed RNA polymerase activity"/>
    <property type="evidence" value="ECO:0007669"/>
    <property type="project" value="UniProtKB-EC"/>
</dbReference>
<evidence type="ECO:0000259" key="10">
    <source>
        <dbReference type="Pfam" id="PF04565"/>
    </source>
</evidence>
<dbReference type="InterPro" id="IPR037033">
    <property type="entry name" value="DNA-dir_RNAP_su2_hyb_sf"/>
</dbReference>
<comment type="subcellular location">
    <subcellularLocation>
        <location evidence="1">Nucleus</location>
    </subcellularLocation>
</comment>
<proteinExistence type="inferred from homology"/>
<dbReference type="InterPro" id="IPR009674">
    <property type="entry name" value="Rpa2_dom_4"/>
</dbReference>
<keyword evidence="13" id="KW-1185">Reference proteome</keyword>
<organism evidence="12 13">
    <name type="scientific">Ladona fulva</name>
    <name type="common">Scarce chaser dragonfly</name>
    <name type="synonym">Libellula fulva</name>
    <dbReference type="NCBI Taxonomy" id="123851"/>
    <lineage>
        <taxon>Eukaryota</taxon>
        <taxon>Metazoa</taxon>
        <taxon>Ecdysozoa</taxon>
        <taxon>Arthropoda</taxon>
        <taxon>Hexapoda</taxon>
        <taxon>Insecta</taxon>
        <taxon>Pterygota</taxon>
        <taxon>Palaeoptera</taxon>
        <taxon>Odonata</taxon>
        <taxon>Epiprocta</taxon>
        <taxon>Anisoptera</taxon>
        <taxon>Libelluloidea</taxon>
        <taxon>Libellulidae</taxon>
        <taxon>Ladona</taxon>
    </lineage>
</organism>
<dbReference type="GO" id="GO:0000428">
    <property type="term" value="C:DNA-directed RNA polymerase complex"/>
    <property type="evidence" value="ECO:0007669"/>
    <property type="project" value="UniProtKB-KW"/>
</dbReference>
<keyword evidence="8" id="KW-0539">Nucleus</keyword>
<dbReference type="EMBL" id="KZ308451">
    <property type="protein sequence ID" value="KAG8229888.1"/>
    <property type="molecule type" value="Genomic_DNA"/>
</dbReference>
<dbReference type="Gene3D" id="3.90.1100.10">
    <property type="match status" value="1"/>
</dbReference>
<dbReference type="Pfam" id="PF06883">
    <property type="entry name" value="RNA_pol_Rpa2_4"/>
    <property type="match status" value="1"/>
</dbReference>
<dbReference type="Pfam" id="PF04565">
    <property type="entry name" value="RNA_pol_Rpb2_3"/>
    <property type="match status" value="1"/>
</dbReference>
<dbReference type="GO" id="GO:0032549">
    <property type="term" value="F:ribonucleoside binding"/>
    <property type="evidence" value="ECO:0007669"/>
    <property type="project" value="InterPro"/>
</dbReference>
<keyword evidence="7" id="KW-0804">Transcription</keyword>
<comment type="similarity">
    <text evidence="2 9">Belongs to the RNA polymerase beta chain family.</text>
</comment>
<dbReference type="OrthoDB" id="10248617at2759"/>
<accession>A0A8K0KCH1</accession>
<evidence type="ECO:0000259" key="11">
    <source>
        <dbReference type="Pfam" id="PF06883"/>
    </source>
</evidence>
<evidence type="ECO:0000256" key="7">
    <source>
        <dbReference type="ARBA" id="ARBA00023163"/>
    </source>
</evidence>
<dbReference type="SUPFAM" id="SSF64484">
    <property type="entry name" value="beta and beta-prime subunits of DNA dependent RNA-polymerase"/>
    <property type="match status" value="1"/>
</dbReference>
<evidence type="ECO:0000256" key="9">
    <source>
        <dbReference type="RuleBase" id="RU000434"/>
    </source>
</evidence>
<evidence type="ECO:0000256" key="8">
    <source>
        <dbReference type="ARBA" id="ARBA00023242"/>
    </source>
</evidence>
<feature type="non-terminal residue" evidence="12">
    <location>
        <position position="1"/>
    </location>
</feature>
<feature type="domain" description="RNA polymerase Rpb2" evidence="10">
    <location>
        <begin position="87"/>
        <end position="151"/>
    </location>
</feature>
<dbReference type="Gene3D" id="2.40.270.10">
    <property type="entry name" value="DNA-directed RNA polymerase, subunit 2, domain 6"/>
    <property type="match status" value="1"/>
</dbReference>
<dbReference type="InterPro" id="IPR015712">
    <property type="entry name" value="DNA-dir_RNA_pol_su2"/>
</dbReference>
<reference evidence="12" key="2">
    <citation type="submission" date="2017-10" db="EMBL/GenBank/DDBJ databases">
        <title>Ladona fulva Genome sequencing and assembly.</title>
        <authorList>
            <person name="Murali S."/>
            <person name="Richards S."/>
            <person name="Bandaranaike D."/>
            <person name="Bellair M."/>
            <person name="Blankenburg K."/>
            <person name="Chao H."/>
            <person name="Dinh H."/>
            <person name="Doddapaneni H."/>
            <person name="Dugan-Rocha S."/>
            <person name="Elkadiri S."/>
            <person name="Gnanaolivu R."/>
            <person name="Hernandez B."/>
            <person name="Skinner E."/>
            <person name="Javaid M."/>
            <person name="Lee S."/>
            <person name="Li M."/>
            <person name="Ming W."/>
            <person name="Munidasa M."/>
            <person name="Muniz J."/>
            <person name="Nguyen L."/>
            <person name="Hughes D."/>
            <person name="Osuji N."/>
            <person name="Pu L.-L."/>
            <person name="Puazo M."/>
            <person name="Qu C."/>
            <person name="Quiroz J."/>
            <person name="Raj R."/>
            <person name="Weissenberger G."/>
            <person name="Xin Y."/>
            <person name="Zou X."/>
            <person name="Han Y."/>
            <person name="Worley K."/>
            <person name="Muzny D."/>
            <person name="Gibbs R."/>
        </authorList>
    </citation>
    <scope>NUCLEOTIDE SEQUENCE</scope>
    <source>
        <strain evidence="12">Sampled in the wild</strain>
    </source>
</reference>
<gene>
    <name evidence="12" type="ORF">J437_LFUL009752</name>
</gene>
<evidence type="ECO:0000256" key="2">
    <source>
        <dbReference type="ARBA" id="ARBA00006835"/>
    </source>
</evidence>
<dbReference type="GO" id="GO:0003677">
    <property type="term" value="F:DNA binding"/>
    <property type="evidence" value="ECO:0007669"/>
    <property type="project" value="InterPro"/>
</dbReference>
<sequence length="321" mass="36079">MQELLLGGNLYLQVLKERMQSSLSLTKRLLIKQFNSKSGTIITKADVEKAVKRSGGIDHAMETFISTGNVVSQTGLGLMQLRGLTIMAENINRLRYMSHFRSVHRGSFFVEMRSTESRKLLPDSWGFLCPVHTPDGSPCGLLNHLAKKCFVVTKPPSPWILKNLPDLLIGLGMFPLGYDSYPNVPLIDVMLDGKVIGFIQEDQAKSIEKQLRMLKIEGLKVPKMTEIVLVERKPRGLYPGLYLFTSIARMMRPVFNIAAQAVEMIGTFEQVFLEVCVSASEAYKGITTHQEISKTDFMSNLACLIPLPDYNQSPRNMYQCQ</sequence>
<keyword evidence="4" id="KW-0240">DNA-directed RNA polymerase</keyword>
<protein>
    <recommendedName>
        <fullName evidence="3">DNA-directed RNA polymerase</fullName>
        <ecNumber evidence="3">2.7.7.6</ecNumber>
    </recommendedName>
</protein>
<evidence type="ECO:0000256" key="4">
    <source>
        <dbReference type="ARBA" id="ARBA00022478"/>
    </source>
</evidence>
<reference evidence="12" key="1">
    <citation type="submission" date="2013-04" db="EMBL/GenBank/DDBJ databases">
        <authorList>
            <person name="Qu J."/>
            <person name="Murali S.C."/>
            <person name="Bandaranaike D."/>
            <person name="Bellair M."/>
            <person name="Blankenburg K."/>
            <person name="Chao H."/>
            <person name="Dinh H."/>
            <person name="Doddapaneni H."/>
            <person name="Downs B."/>
            <person name="Dugan-Rocha S."/>
            <person name="Elkadiri S."/>
            <person name="Gnanaolivu R.D."/>
            <person name="Hernandez B."/>
            <person name="Javaid M."/>
            <person name="Jayaseelan J.C."/>
            <person name="Lee S."/>
            <person name="Li M."/>
            <person name="Ming W."/>
            <person name="Munidasa M."/>
            <person name="Muniz J."/>
            <person name="Nguyen L."/>
            <person name="Ongeri F."/>
            <person name="Osuji N."/>
            <person name="Pu L.-L."/>
            <person name="Puazo M."/>
            <person name="Qu C."/>
            <person name="Quiroz J."/>
            <person name="Raj R."/>
            <person name="Weissenberger G."/>
            <person name="Xin Y."/>
            <person name="Zou X."/>
            <person name="Han Y."/>
            <person name="Richards S."/>
            <person name="Worley K."/>
            <person name="Muzny D."/>
            <person name="Gibbs R."/>
        </authorList>
    </citation>
    <scope>NUCLEOTIDE SEQUENCE</scope>
    <source>
        <strain evidence="12">Sampled in the wild</strain>
    </source>
</reference>
<evidence type="ECO:0000256" key="6">
    <source>
        <dbReference type="ARBA" id="ARBA00022695"/>
    </source>
</evidence>
<keyword evidence="6" id="KW-0548">Nucleotidyltransferase</keyword>
<evidence type="ECO:0000256" key="3">
    <source>
        <dbReference type="ARBA" id="ARBA00012418"/>
    </source>
</evidence>
<dbReference type="GO" id="GO:0006351">
    <property type="term" value="P:DNA-templated transcription"/>
    <property type="evidence" value="ECO:0007669"/>
    <property type="project" value="InterPro"/>
</dbReference>
<evidence type="ECO:0000256" key="5">
    <source>
        <dbReference type="ARBA" id="ARBA00022679"/>
    </source>
</evidence>
<dbReference type="PANTHER" id="PTHR20856">
    <property type="entry name" value="DNA-DIRECTED RNA POLYMERASE I SUBUNIT 2"/>
    <property type="match status" value="1"/>
</dbReference>
<evidence type="ECO:0000313" key="12">
    <source>
        <dbReference type="EMBL" id="KAG8229888.1"/>
    </source>
</evidence>
<comment type="caution">
    <text evidence="12">The sequence shown here is derived from an EMBL/GenBank/DDBJ whole genome shotgun (WGS) entry which is preliminary data.</text>
</comment>
<dbReference type="Proteomes" id="UP000792457">
    <property type="component" value="Unassembled WGS sequence"/>
</dbReference>
<keyword evidence="5" id="KW-0808">Transferase</keyword>
<dbReference type="AlphaFoldDB" id="A0A8K0KCH1"/>
<dbReference type="EC" id="2.7.7.6" evidence="3"/>
<dbReference type="InterPro" id="IPR007645">
    <property type="entry name" value="RNA_pol_Rpb2_3"/>
</dbReference>
<feature type="domain" description="DNA-directed RNA polymerase I subunit RPA2" evidence="11">
    <location>
        <begin position="196"/>
        <end position="252"/>
    </location>
</feature>
<evidence type="ECO:0000313" key="13">
    <source>
        <dbReference type="Proteomes" id="UP000792457"/>
    </source>
</evidence>
<dbReference type="GO" id="GO:0005634">
    <property type="term" value="C:nucleus"/>
    <property type="evidence" value="ECO:0007669"/>
    <property type="project" value="UniProtKB-SubCell"/>
</dbReference>
<dbReference type="FunFam" id="3.90.1100.10:FF:000016">
    <property type="entry name" value="DNA-directed RNA polymerase subunit beta"/>
    <property type="match status" value="1"/>
</dbReference>